<proteinExistence type="predicted"/>
<reference evidence="1" key="1">
    <citation type="submission" date="2020-07" db="EMBL/GenBank/DDBJ databases">
        <authorList>
            <person name="Ferguson B K."/>
        </authorList>
    </citation>
    <scope>NUCLEOTIDE SEQUENCE</scope>
    <source>
        <strain evidence="1">L06</strain>
    </source>
</reference>
<dbReference type="EMBL" id="CADCXW020000332">
    <property type="protein sequence ID" value="CAD1570930.1"/>
    <property type="molecule type" value="Genomic_DNA"/>
</dbReference>
<name>A0A6V7L883_9HYME</name>
<gene>
    <name evidence="1" type="ORF">BBRV_LOCUS96108</name>
</gene>
<dbReference type="AlphaFoldDB" id="A0A6V7L883"/>
<protein>
    <submittedName>
        <fullName evidence="1">Uncharacterized protein</fullName>
    </submittedName>
</protein>
<organism evidence="1">
    <name type="scientific">Bracon brevicornis</name>
    <dbReference type="NCBI Taxonomy" id="1563983"/>
    <lineage>
        <taxon>Eukaryota</taxon>
        <taxon>Metazoa</taxon>
        <taxon>Ecdysozoa</taxon>
        <taxon>Arthropoda</taxon>
        <taxon>Hexapoda</taxon>
        <taxon>Insecta</taxon>
        <taxon>Pterygota</taxon>
        <taxon>Neoptera</taxon>
        <taxon>Endopterygota</taxon>
        <taxon>Hymenoptera</taxon>
        <taxon>Apocrita</taxon>
        <taxon>Ichneumonoidea</taxon>
        <taxon>Braconidae</taxon>
        <taxon>Braconinae</taxon>
        <taxon>Bracon</taxon>
    </lineage>
</organism>
<accession>A0A6V7L883</accession>
<evidence type="ECO:0000313" key="1">
    <source>
        <dbReference type="EMBL" id="CAD1570930.1"/>
    </source>
</evidence>
<sequence length="72" mass="8232">MITQSERSTLDHQECRMHKKVTILGVILAAQVVDKDLEQELYWGSSYLGFSNHKARLGVCKTEVVLFKPQIL</sequence>